<feature type="domain" description="DUF6534" evidence="3">
    <location>
        <begin position="172"/>
        <end position="264"/>
    </location>
</feature>
<feature type="transmembrane region" description="Helical" evidence="2">
    <location>
        <begin position="206"/>
        <end position="228"/>
    </location>
</feature>
<evidence type="ECO:0000256" key="2">
    <source>
        <dbReference type="SAM" id="Phobius"/>
    </source>
</evidence>
<protein>
    <recommendedName>
        <fullName evidence="3">DUF6534 domain-containing protein</fullName>
    </recommendedName>
</protein>
<evidence type="ECO:0000313" key="4">
    <source>
        <dbReference type="EMBL" id="KAF7336288.1"/>
    </source>
</evidence>
<evidence type="ECO:0000313" key="5">
    <source>
        <dbReference type="Proteomes" id="UP000620124"/>
    </source>
</evidence>
<dbReference type="PANTHER" id="PTHR40465">
    <property type="entry name" value="CHROMOSOME 1, WHOLE GENOME SHOTGUN SEQUENCE"/>
    <property type="match status" value="1"/>
</dbReference>
<name>A0A8H6X822_9AGAR</name>
<keyword evidence="2" id="KW-1133">Transmembrane helix</keyword>
<proteinExistence type="predicted"/>
<evidence type="ECO:0000259" key="3">
    <source>
        <dbReference type="Pfam" id="PF20152"/>
    </source>
</evidence>
<gene>
    <name evidence="4" type="ORF">MVEN_02177100</name>
</gene>
<dbReference type="Proteomes" id="UP000620124">
    <property type="component" value="Unassembled WGS sequence"/>
</dbReference>
<feature type="region of interest" description="Disordered" evidence="1">
    <location>
        <begin position="306"/>
        <end position="331"/>
    </location>
</feature>
<sequence length="331" mass="36569">MSPPPPPLPAAAVGPSITYFLGGWDLGICADLMLQGVLFAQIAHYMALYDNDVLVLRVYVAILLIITTLKSAQGLVILWIQNVRHFMDLNAVVSMFSTSWITRVDFVLIGIIAFYVQLFFCARLWWISKNIYIVPLIVTLFVFALIAVCIFTFAGNSKNVTWFIIHLGIVFAGDVLLCGCTIYGLLYHSRHVSAQSAGKLSALTKLTFQSAAPAAVCALITLATTLAWDRTTPNVYIMLTLIASNVLPKLYAISAMWTLNSRKRIRRAHSIEPTSGSAMGGRQRPNNFEFSSLWVASNQHDSIEIQMQSTTPLPVDDPSKHSLARGTTRSR</sequence>
<dbReference type="InterPro" id="IPR045339">
    <property type="entry name" value="DUF6534"/>
</dbReference>
<dbReference type="EMBL" id="JACAZI010000023">
    <property type="protein sequence ID" value="KAF7336288.1"/>
    <property type="molecule type" value="Genomic_DNA"/>
</dbReference>
<dbReference type="OrthoDB" id="3268841at2759"/>
<feature type="transmembrane region" description="Helical" evidence="2">
    <location>
        <begin position="160"/>
        <end position="186"/>
    </location>
</feature>
<keyword evidence="2" id="KW-0812">Transmembrane</keyword>
<reference evidence="4" key="1">
    <citation type="submission" date="2020-05" db="EMBL/GenBank/DDBJ databases">
        <title>Mycena genomes resolve the evolution of fungal bioluminescence.</title>
        <authorList>
            <person name="Tsai I.J."/>
        </authorList>
    </citation>
    <scope>NUCLEOTIDE SEQUENCE</scope>
    <source>
        <strain evidence="4">CCC161011</strain>
    </source>
</reference>
<feature type="transmembrane region" description="Helical" evidence="2">
    <location>
        <begin position="132"/>
        <end position="154"/>
    </location>
</feature>
<dbReference type="PANTHER" id="PTHR40465:SF1">
    <property type="entry name" value="DUF6534 DOMAIN-CONTAINING PROTEIN"/>
    <property type="match status" value="1"/>
</dbReference>
<comment type="caution">
    <text evidence="4">The sequence shown here is derived from an EMBL/GenBank/DDBJ whole genome shotgun (WGS) entry which is preliminary data.</text>
</comment>
<feature type="transmembrane region" description="Helical" evidence="2">
    <location>
        <begin position="100"/>
        <end position="120"/>
    </location>
</feature>
<dbReference type="Pfam" id="PF20152">
    <property type="entry name" value="DUF6534"/>
    <property type="match status" value="1"/>
</dbReference>
<keyword evidence="2" id="KW-0472">Membrane</keyword>
<evidence type="ECO:0000256" key="1">
    <source>
        <dbReference type="SAM" id="MobiDB-lite"/>
    </source>
</evidence>
<dbReference type="AlphaFoldDB" id="A0A8H6X822"/>
<accession>A0A8H6X822</accession>
<feature type="transmembrane region" description="Helical" evidence="2">
    <location>
        <begin position="234"/>
        <end position="259"/>
    </location>
</feature>
<feature type="transmembrane region" description="Helical" evidence="2">
    <location>
        <begin position="20"/>
        <end position="42"/>
    </location>
</feature>
<organism evidence="4 5">
    <name type="scientific">Mycena venus</name>
    <dbReference type="NCBI Taxonomy" id="2733690"/>
    <lineage>
        <taxon>Eukaryota</taxon>
        <taxon>Fungi</taxon>
        <taxon>Dikarya</taxon>
        <taxon>Basidiomycota</taxon>
        <taxon>Agaricomycotina</taxon>
        <taxon>Agaricomycetes</taxon>
        <taxon>Agaricomycetidae</taxon>
        <taxon>Agaricales</taxon>
        <taxon>Marasmiineae</taxon>
        <taxon>Mycenaceae</taxon>
        <taxon>Mycena</taxon>
    </lineage>
</organism>
<keyword evidence="5" id="KW-1185">Reference proteome</keyword>
<feature type="transmembrane region" description="Helical" evidence="2">
    <location>
        <begin position="54"/>
        <end position="80"/>
    </location>
</feature>